<name>A0A3S4LFN6_CHRVL</name>
<sequence>MNRLLIAFRHWLDWWQQGMAIHARQVCRDEMEALERIRNRMEERP</sequence>
<proteinExistence type="predicted"/>
<dbReference type="Proteomes" id="UP000275777">
    <property type="component" value="Chromosome"/>
</dbReference>
<evidence type="ECO:0000313" key="2">
    <source>
        <dbReference type="Proteomes" id="UP000275777"/>
    </source>
</evidence>
<reference evidence="1 2" key="1">
    <citation type="submission" date="2018-12" db="EMBL/GenBank/DDBJ databases">
        <authorList>
            <consortium name="Pathogen Informatics"/>
        </authorList>
    </citation>
    <scope>NUCLEOTIDE SEQUENCE [LARGE SCALE GENOMIC DNA]</scope>
    <source>
        <strain evidence="1 2">NCTC9695</strain>
    </source>
</reference>
<dbReference type="RefSeq" id="WP_155295408.1">
    <property type="nucleotide sequence ID" value="NZ_CP024028.1"/>
</dbReference>
<accession>A0A3S4LFN6</accession>
<dbReference type="AlphaFoldDB" id="A0A3S4LFN6"/>
<protein>
    <submittedName>
        <fullName evidence="1">Uncharacterized protein</fullName>
    </submittedName>
</protein>
<gene>
    <name evidence="1" type="ORF">NCTC9695_01591</name>
</gene>
<dbReference type="EMBL" id="LR134182">
    <property type="protein sequence ID" value="VEB41172.1"/>
    <property type="molecule type" value="Genomic_DNA"/>
</dbReference>
<organism evidence="1 2">
    <name type="scientific">Chromobacterium violaceum</name>
    <dbReference type="NCBI Taxonomy" id="536"/>
    <lineage>
        <taxon>Bacteria</taxon>
        <taxon>Pseudomonadati</taxon>
        <taxon>Pseudomonadota</taxon>
        <taxon>Betaproteobacteria</taxon>
        <taxon>Neisseriales</taxon>
        <taxon>Chromobacteriaceae</taxon>
        <taxon>Chromobacterium</taxon>
    </lineage>
</organism>
<evidence type="ECO:0000313" key="1">
    <source>
        <dbReference type="EMBL" id="VEB41172.1"/>
    </source>
</evidence>